<comment type="caution">
    <text evidence="1">The sequence shown here is derived from an EMBL/GenBank/DDBJ whole genome shotgun (WGS) entry which is preliminary data.</text>
</comment>
<reference evidence="1" key="1">
    <citation type="journal article" date="2023" name="GigaByte">
        <title>Genome assembly of the bearded iris, Iris pallida Lam.</title>
        <authorList>
            <person name="Bruccoleri R.E."/>
            <person name="Oakeley E.J."/>
            <person name="Faust A.M.E."/>
            <person name="Altorfer M."/>
            <person name="Dessus-Babus S."/>
            <person name="Burckhardt D."/>
            <person name="Oertli M."/>
            <person name="Naumann U."/>
            <person name="Petersen F."/>
            <person name="Wong J."/>
        </authorList>
    </citation>
    <scope>NUCLEOTIDE SEQUENCE</scope>
    <source>
        <strain evidence="1">GSM-AAB239-AS_SAM_17_03QT</strain>
    </source>
</reference>
<keyword evidence="1" id="KW-0675">Receptor</keyword>
<keyword evidence="2" id="KW-1185">Reference proteome</keyword>
<name>A0AAX6HTD6_IRIPA</name>
<dbReference type="Proteomes" id="UP001140949">
    <property type="component" value="Unassembled WGS sequence"/>
</dbReference>
<organism evidence="1 2">
    <name type="scientific">Iris pallida</name>
    <name type="common">Sweet iris</name>
    <dbReference type="NCBI Taxonomy" id="29817"/>
    <lineage>
        <taxon>Eukaryota</taxon>
        <taxon>Viridiplantae</taxon>
        <taxon>Streptophyta</taxon>
        <taxon>Embryophyta</taxon>
        <taxon>Tracheophyta</taxon>
        <taxon>Spermatophyta</taxon>
        <taxon>Magnoliopsida</taxon>
        <taxon>Liliopsida</taxon>
        <taxon>Asparagales</taxon>
        <taxon>Iridaceae</taxon>
        <taxon>Iridoideae</taxon>
        <taxon>Irideae</taxon>
        <taxon>Iris</taxon>
    </lineage>
</organism>
<protein>
    <submittedName>
        <fullName evidence="1">L-type lectin-domain containing receptor kinase IV.2-like</fullName>
    </submittedName>
</protein>
<dbReference type="EMBL" id="JANAVB010006800">
    <property type="protein sequence ID" value="KAJ6843961.1"/>
    <property type="molecule type" value="Genomic_DNA"/>
</dbReference>
<proteinExistence type="predicted"/>
<accession>A0AAX6HTD6</accession>
<gene>
    <name evidence="1" type="ORF">M6B38_295275</name>
</gene>
<dbReference type="GO" id="GO:0016301">
    <property type="term" value="F:kinase activity"/>
    <property type="evidence" value="ECO:0007669"/>
    <property type="project" value="UniProtKB-KW"/>
</dbReference>
<sequence>MTCRIVGLVSGLGCEHNKPSLSTVSISSTGKFLPSLRSPVASSVPFFQFSSTQSRSSNCCPSAPGATGLLPQATSRRNAPKANTSVLVVAFPVWASSGARYPIVPTICVVWASVP</sequence>
<evidence type="ECO:0000313" key="1">
    <source>
        <dbReference type="EMBL" id="KAJ6843961.1"/>
    </source>
</evidence>
<keyword evidence="1" id="KW-0808">Transferase</keyword>
<evidence type="ECO:0000313" key="2">
    <source>
        <dbReference type="Proteomes" id="UP001140949"/>
    </source>
</evidence>
<reference evidence="1" key="2">
    <citation type="submission" date="2023-04" db="EMBL/GenBank/DDBJ databases">
        <authorList>
            <person name="Bruccoleri R.E."/>
            <person name="Oakeley E.J."/>
            <person name="Faust A.-M."/>
            <person name="Dessus-Babus S."/>
            <person name="Altorfer M."/>
            <person name="Burckhardt D."/>
            <person name="Oertli M."/>
            <person name="Naumann U."/>
            <person name="Petersen F."/>
            <person name="Wong J."/>
        </authorList>
    </citation>
    <scope>NUCLEOTIDE SEQUENCE</scope>
    <source>
        <strain evidence="1">GSM-AAB239-AS_SAM_17_03QT</strain>
        <tissue evidence="1">Leaf</tissue>
    </source>
</reference>
<keyword evidence="1" id="KW-0418">Kinase</keyword>
<dbReference type="AlphaFoldDB" id="A0AAX6HTD6"/>